<dbReference type="STRING" id="68231.AQJ30_01705"/>
<organism evidence="2 3">
    <name type="scientific">Streptomyces longwoodensis</name>
    <dbReference type="NCBI Taxonomy" id="68231"/>
    <lineage>
        <taxon>Bacteria</taxon>
        <taxon>Bacillati</taxon>
        <taxon>Actinomycetota</taxon>
        <taxon>Actinomycetes</taxon>
        <taxon>Kitasatosporales</taxon>
        <taxon>Streptomycetaceae</taxon>
        <taxon>Streptomyces</taxon>
    </lineage>
</organism>
<evidence type="ECO:0000313" key="2">
    <source>
        <dbReference type="EMBL" id="KUN41532.1"/>
    </source>
</evidence>
<feature type="compositionally biased region" description="Low complexity" evidence="1">
    <location>
        <begin position="11"/>
        <end position="21"/>
    </location>
</feature>
<dbReference type="Proteomes" id="UP000053271">
    <property type="component" value="Unassembled WGS sequence"/>
</dbReference>
<comment type="caution">
    <text evidence="2">The sequence shown here is derived from an EMBL/GenBank/DDBJ whole genome shotgun (WGS) entry which is preliminary data.</text>
</comment>
<dbReference type="EMBL" id="LMWS01000002">
    <property type="protein sequence ID" value="KUN41532.1"/>
    <property type="molecule type" value="Genomic_DNA"/>
</dbReference>
<evidence type="ECO:0008006" key="4">
    <source>
        <dbReference type="Google" id="ProtNLM"/>
    </source>
</evidence>
<reference evidence="2 3" key="1">
    <citation type="submission" date="2015-10" db="EMBL/GenBank/DDBJ databases">
        <title>Draft genome sequence of Streptomyces longwoodensis DSM 41677, type strain for the species Streptomyces longwoodensis.</title>
        <authorList>
            <person name="Ruckert C."/>
            <person name="Winkler A."/>
            <person name="Kalinowski J."/>
            <person name="Kampfer P."/>
            <person name="Glaeser S."/>
        </authorList>
    </citation>
    <scope>NUCLEOTIDE SEQUENCE [LARGE SCALE GENOMIC DNA]</scope>
    <source>
        <strain evidence="2 3">DSM 41677</strain>
    </source>
</reference>
<accession>A0A117QQP9</accession>
<evidence type="ECO:0000313" key="3">
    <source>
        <dbReference type="Proteomes" id="UP000053271"/>
    </source>
</evidence>
<sequence length="104" mass="11440">MVRRTTDDGLMDPAALAAPPDDAGRGHSDWTDRHERVLGALTTAEEEGGGEAVHLEEIARRAGLGEDETRQLLHDLVRVHRMATELAGSDRPDLGPRYETTPRF</sequence>
<evidence type="ECO:0000256" key="1">
    <source>
        <dbReference type="SAM" id="MobiDB-lite"/>
    </source>
</evidence>
<dbReference type="GeneID" id="91423342"/>
<protein>
    <recommendedName>
        <fullName evidence="4">HTH iclR-type domain-containing protein</fullName>
    </recommendedName>
</protein>
<name>A0A117QQP9_9ACTN</name>
<keyword evidence="3" id="KW-1185">Reference proteome</keyword>
<dbReference type="AlphaFoldDB" id="A0A117QQP9"/>
<feature type="region of interest" description="Disordered" evidence="1">
    <location>
        <begin position="1"/>
        <end position="29"/>
    </location>
</feature>
<gene>
    <name evidence="2" type="ORF">AQJ30_01705</name>
</gene>
<dbReference type="RefSeq" id="WP_067227885.1">
    <property type="nucleotide sequence ID" value="NZ_KQ948549.1"/>
</dbReference>
<proteinExistence type="predicted"/>